<accession>A0A5C6QNA9</accession>
<dbReference type="InterPro" id="IPR016866">
    <property type="entry name" value="UCP028069"/>
</dbReference>
<evidence type="ECO:0000313" key="4">
    <source>
        <dbReference type="Proteomes" id="UP000321525"/>
    </source>
</evidence>
<protein>
    <submittedName>
        <fullName evidence="3">DUF3450 domain-containing protein</fullName>
    </submittedName>
</protein>
<evidence type="ECO:0000313" key="3">
    <source>
        <dbReference type="EMBL" id="TWX70339.1"/>
    </source>
</evidence>
<evidence type="ECO:0000256" key="1">
    <source>
        <dbReference type="SAM" id="SignalP"/>
    </source>
</evidence>
<feature type="chain" id="PRO_5022891627" evidence="1">
    <location>
        <begin position="25"/>
        <end position="263"/>
    </location>
</feature>
<dbReference type="Proteomes" id="UP000321917">
    <property type="component" value="Unassembled WGS sequence"/>
</dbReference>
<dbReference type="Pfam" id="PF11932">
    <property type="entry name" value="DUF3450"/>
    <property type="match status" value="1"/>
</dbReference>
<dbReference type="Proteomes" id="UP000321525">
    <property type="component" value="Unassembled WGS sequence"/>
</dbReference>
<dbReference type="OrthoDB" id="5880116at2"/>
<feature type="signal peptide" evidence="1">
    <location>
        <begin position="1"/>
        <end position="24"/>
    </location>
</feature>
<sequence length="263" mass="29617">MTLSKIAQACLLLSLSTTSLISDATPTRADNDKQLSQVVDAGQEINKSASQSQQRVNVINAQIQTKSQQFKTINKEIDGLTVYNQQMKTQVANQLKELDQIAVSMEQVSIIERQVSPLMARMIETLANFITLDVQFLTTERNKRIVDLHSMMERADVAISEKFRRVLAAYQIEVDYGRTIEAYSGLIDIDGSEQNVDFLRIGRVSLVYQTRDGQKLGLWDNASRSWQPLSAQYRLDINKGLRIARKQLAPDLIIVPVTQNSAE</sequence>
<evidence type="ECO:0000313" key="5">
    <source>
        <dbReference type="Proteomes" id="UP000321917"/>
    </source>
</evidence>
<proteinExistence type="predicted"/>
<keyword evidence="1" id="KW-0732">Signal</keyword>
<reference evidence="3 5" key="1">
    <citation type="submission" date="2019-07" db="EMBL/GenBank/DDBJ databases">
        <title>Genomes of sea-ice associated Colwellia species.</title>
        <authorList>
            <person name="Bowman J.P."/>
        </authorList>
    </citation>
    <scope>NUCLEOTIDE SEQUENCE [LARGE SCALE GENOMIC DNA]</scope>
    <source>
        <strain evidence="2 4">ACAM 607</strain>
        <strain evidence="3 5">IC036</strain>
    </source>
</reference>
<dbReference type="AlphaFoldDB" id="A0A5C6QNA9"/>
<dbReference type="PIRSF" id="PIRSF028069">
    <property type="entry name" value="UCP028069"/>
    <property type="match status" value="1"/>
</dbReference>
<dbReference type="EMBL" id="VOLQ01000005">
    <property type="protein sequence ID" value="TWX70339.1"/>
    <property type="molecule type" value="Genomic_DNA"/>
</dbReference>
<keyword evidence="4" id="KW-1185">Reference proteome</keyword>
<comment type="caution">
    <text evidence="3">The sequence shown here is derived from an EMBL/GenBank/DDBJ whole genome shotgun (WGS) entry which is preliminary data.</text>
</comment>
<evidence type="ECO:0000313" key="2">
    <source>
        <dbReference type="EMBL" id="TWX61086.1"/>
    </source>
</evidence>
<name>A0A5C6QNA9_9GAMM</name>
<organism evidence="3 5">
    <name type="scientific">Colwellia hornerae</name>
    <dbReference type="NCBI Taxonomy" id="89402"/>
    <lineage>
        <taxon>Bacteria</taxon>
        <taxon>Pseudomonadati</taxon>
        <taxon>Pseudomonadota</taxon>
        <taxon>Gammaproteobacteria</taxon>
        <taxon>Alteromonadales</taxon>
        <taxon>Colwelliaceae</taxon>
        <taxon>Colwellia</taxon>
    </lineage>
</organism>
<dbReference type="RefSeq" id="WP_146798989.1">
    <property type="nucleotide sequence ID" value="NZ_VOLP01000008.1"/>
</dbReference>
<gene>
    <name evidence="2" type="ORF">ESZ26_06795</name>
    <name evidence="3" type="ORF">ESZ27_04285</name>
</gene>
<dbReference type="EMBL" id="VOLR01000007">
    <property type="protein sequence ID" value="TWX61086.1"/>
    <property type="molecule type" value="Genomic_DNA"/>
</dbReference>